<proteinExistence type="predicted"/>
<feature type="chain" id="PRO_5021404378" description="MARVEL domain-containing protein" evidence="2">
    <location>
        <begin position="21"/>
        <end position="177"/>
    </location>
</feature>
<feature type="signal peptide" evidence="2">
    <location>
        <begin position="1"/>
        <end position="20"/>
    </location>
</feature>
<evidence type="ECO:0000256" key="2">
    <source>
        <dbReference type="SAM" id="SignalP"/>
    </source>
</evidence>
<feature type="transmembrane region" description="Helical" evidence="1">
    <location>
        <begin position="39"/>
        <end position="59"/>
    </location>
</feature>
<feature type="transmembrane region" description="Helical" evidence="1">
    <location>
        <begin position="111"/>
        <end position="130"/>
    </location>
</feature>
<reference evidence="3 4" key="1">
    <citation type="journal article" date="2019" name="Sci. Rep.">
        <title>Comparative genomics of chytrid fungi reveal insights into the obligate biotrophic and pathogenic lifestyle of Synchytrium endobioticum.</title>
        <authorList>
            <person name="van de Vossenberg B.T.L.H."/>
            <person name="Warris S."/>
            <person name="Nguyen H.D.T."/>
            <person name="van Gent-Pelzer M.P.E."/>
            <person name="Joly D.L."/>
            <person name="van de Geest H.C."/>
            <person name="Bonants P.J.M."/>
            <person name="Smith D.S."/>
            <person name="Levesque C.A."/>
            <person name="van der Lee T.A.J."/>
        </authorList>
    </citation>
    <scope>NUCLEOTIDE SEQUENCE [LARGE SCALE GENOMIC DNA]</scope>
    <source>
        <strain evidence="3 4">LEV6574</strain>
    </source>
</reference>
<keyword evidence="1" id="KW-0812">Transmembrane</keyword>
<comment type="caution">
    <text evidence="3">The sequence shown here is derived from an EMBL/GenBank/DDBJ whole genome shotgun (WGS) entry which is preliminary data.</text>
</comment>
<dbReference type="Proteomes" id="UP000320475">
    <property type="component" value="Unassembled WGS sequence"/>
</dbReference>
<evidence type="ECO:0000313" key="3">
    <source>
        <dbReference type="EMBL" id="TPX40534.1"/>
    </source>
</evidence>
<feature type="transmembrane region" description="Helical" evidence="1">
    <location>
        <begin position="71"/>
        <end position="91"/>
    </location>
</feature>
<organism evidence="3 4">
    <name type="scientific">Synchytrium endobioticum</name>
    <dbReference type="NCBI Taxonomy" id="286115"/>
    <lineage>
        <taxon>Eukaryota</taxon>
        <taxon>Fungi</taxon>
        <taxon>Fungi incertae sedis</taxon>
        <taxon>Chytridiomycota</taxon>
        <taxon>Chytridiomycota incertae sedis</taxon>
        <taxon>Chytridiomycetes</taxon>
        <taxon>Synchytriales</taxon>
        <taxon>Synchytriaceae</taxon>
        <taxon>Synchytrium</taxon>
    </lineage>
</organism>
<accession>A0A507CN33</accession>
<keyword evidence="1" id="KW-1133">Transmembrane helix</keyword>
<keyword evidence="1" id="KW-0472">Membrane</keyword>
<evidence type="ECO:0008006" key="5">
    <source>
        <dbReference type="Google" id="ProtNLM"/>
    </source>
</evidence>
<evidence type="ECO:0000256" key="1">
    <source>
        <dbReference type="SAM" id="Phobius"/>
    </source>
</evidence>
<name>A0A507CN33_9FUNG</name>
<dbReference type="EMBL" id="QEAM01000381">
    <property type="protein sequence ID" value="TPX40534.1"/>
    <property type="molecule type" value="Genomic_DNA"/>
</dbReference>
<dbReference type="AlphaFoldDB" id="A0A507CN33"/>
<keyword evidence="2" id="KW-0732">Signal</keyword>
<sequence>MSSHQKLVFASLSSLGVTHALLLLAETQAFRQLNYQPLTGSICALSVIVVLLSICRLYAARGCKYDQRYVWASELLARIGLVLVYAMASWLAGAAWSHCSDTACYNDFDHFTYGGFAALFLALAGQALALRIDASETDRCQCCPAYEDDYKYDLMEKEALLSAYSRTSPTDNKKSSV</sequence>
<gene>
    <name evidence="3" type="ORF">SeLEV6574_g06562</name>
</gene>
<evidence type="ECO:0000313" key="4">
    <source>
        <dbReference type="Proteomes" id="UP000320475"/>
    </source>
</evidence>
<protein>
    <recommendedName>
        <fullName evidence="5">MARVEL domain-containing protein</fullName>
    </recommendedName>
</protein>